<sequence>MSLVPTSPGASASSIDDLSDRQIACLRLAATGLSSPGIAEQIGISPRTVDEHLAAACEVLGVRTRIQAVAQLAKVTRALEEPRSFLP</sequence>
<dbReference type="Gene3D" id="1.10.10.10">
    <property type="entry name" value="Winged helix-like DNA-binding domain superfamily/Winged helix DNA-binding domain"/>
    <property type="match status" value="1"/>
</dbReference>
<dbReference type="EMBL" id="JACHOQ010000001">
    <property type="protein sequence ID" value="MBB5738587.1"/>
    <property type="molecule type" value="Genomic_DNA"/>
</dbReference>
<dbReference type="PRINTS" id="PR00038">
    <property type="entry name" value="HTHLUXR"/>
</dbReference>
<dbReference type="GO" id="GO:0006355">
    <property type="term" value="P:regulation of DNA-templated transcription"/>
    <property type="evidence" value="ECO:0007669"/>
    <property type="project" value="InterPro"/>
</dbReference>
<dbReference type="Pfam" id="PF00196">
    <property type="entry name" value="GerE"/>
    <property type="match status" value="1"/>
</dbReference>
<keyword evidence="2 5" id="KW-0238">DNA-binding</keyword>
<dbReference type="InterPro" id="IPR036388">
    <property type="entry name" value="WH-like_DNA-bd_sf"/>
</dbReference>
<dbReference type="InterPro" id="IPR000792">
    <property type="entry name" value="Tscrpt_reg_LuxR_C"/>
</dbReference>
<dbReference type="SUPFAM" id="SSF46894">
    <property type="entry name" value="C-terminal effector domain of the bipartite response regulators"/>
    <property type="match status" value="1"/>
</dbReference>
<reference evidence="5 6" key="1">
    <citation type="submission" date="2020-08" db="EMBL/GenBank/DDBJ databases">
        <title>Genomic Encyclopedia of Type Strains, Phase IV (KMG-IV): sequencing the most valuable type-strain genomes for metagenomic binning, comparative biology and taxonomic classification.</title>
        <authorList>
            <person name="Goeker M."/>
        </authorList>
    </citation>
    <scope>NUCLEOTIDE SEQUENCE [LARGE SCALE GENOMIC DNA]</scope>
    <source>
        <strain evidence="5 6">DSM 4731</strain>
    </source>
</reference>
<keyword evidence="3" id="KW-0804">Transcription</keyword>
<keyword evidence="1" id="KW-0805">Transcription regulation</keyword>
<dbReference type="GO" id="GO:0003677">
    <property type="term" value="F:DNA binding"/>
    <property type="evidence" value="ECO:0007669"/>
    <property type="project" value="UniProtKB-KW"/>
</dbReference>
<dbReference type="RefSeq" id="WP_054766336.1">
    <property type="nucleotide sequence ID" value="NZ_CAJFZW010000014.1"/>
</dbReference>
<evidence type="ECO:0000256" key="3">
    <source>
        <dbReference type="ARBA" id="ARBA00023163"/>
    </source>
</evidence>
<feature type="domain" description="HTH luxR-type" evidence="4">
    <location>
        <begin position="11"/>
        <end position="76"/>
    </location>
</feature>
<evidence type="ECO:0000313" key="6">
    <source>
        <dbReference type="Proteomes" id="UP000527324"/>
    </source>
</evidence>
<evidence type="ECO:0000256" key="1">
    <source>
        <dbReference type="ARBA" id="ARBA00023015"/>
    </source>
</evidence>
<evidence type="ECO:0000256" key="2">
    <source>
        <dbReference type="ARBA" id="ARBA00023125"/>
    </source>
</evidence>
<dbReference type="PANTHER" id="PTHR44688:SF16">
    <property type="entry name" value="DNA-BINDING TRANSCRIPTIONAL ACTIVATOR DEVR_DOSR"/>
    <property type="match status" value="1"/>
</dbReference>
<dbReference type="Proteomes" id="UP000527324">
    <property type="component" value="Unassembled WGS sequence"/>
</dbReference>
<name>A0A7W9C4S5_9CAUL</name>
<dbReference type="PROSITE" id="PS50043">
    <property type="entry name" value="HTH_LUXR_2"/>
    <property type="match status" value="1"/>
</dbReference>
<comment type="caution">
    <text evidence="5">The sequence shown here is derived from an EMBL/GenBank/DDBJ whole genome shotgun (WGS) entry which is preliminary data.</text>
</comment>
<proteinExistence type="predicted"/>
<dbReference type="CDD" id="cd06170">
    <property type="entry name" value="LuxR_C_like"/>
    <property type="match status" value="1"/>
</dbReference>
<dbReference type="PANTHER" id="PTHR44688">
    <property type="entry name" value="DNA-BINDING TRANSCRIPTIONAL ACTIVATOR DEVR_DOSR"/>
    <property type="match status" value="1"/>
</dbReference>
<evidence type="ECO:0000313" key="5">
    <source>
        <dbReference type="EMBL" id="MBB5738587.1"/>
    </source>
</evidence>
<protein>
    <submittedName>
        <fullName evidence="5">DNA-binding CsgD family transcriptional regulator</fullName>
    </submittedName>
</protein>
<organism evidence="5 6">
    <name type="scientific">Brevundimonas aurantiaca</name>
    <dbReference type="NCBI Taxonomy" id="74316"/>
    <lineage>
        <taxon>Bacteria</taxon>
        <taxon>Pseudomonadati</taxon>
        <taxon>Pseudomonadota</taxon>
        <taxon>Alphaproteobacteria</taxon>
        <taxon>Caulobacterales</taxon>
        <taxon>Caulobacteraceae</taxon>
        <taxon>Brevundimonas</taxon>
    </lineage>
</organism>
<evidence type="ECO:0000259" key="4">
    <source>
        <dbReference type="PROSITE" id="PS50043"/>
    </source>
</evidence>
<dbReference type="AlphaFoldDB" id="A0A7W9C4S5"/>
<dbReference type="InterPro" id="IPR016032">
    <property type="entry name" value="Sig_transdc_resp-reg_C-effctor"/>
</dbReference>
<gene>
    <name evidence="5" type="ORF">GGQ93_000278</name>
</gene>
<dbReference type="SMART" id="SM00421">
    <property type="entry name" value="HTH_LUXR"/>
    <property type="match status" value="1"/>
</dbReference>
<accession>A0A7W9C4S5</accession>
<keyword evidence="6" id="KW-1185">Reference proteome</keyword>